<keyword evidence="3" id="KW-0813">Transport</keyword>
<keyword evidence="7" id="KW-0406">Ion transport</keyword>
<dbReference type="InterPro" id="IPR050291">
    <property type="entry name" value="CDF_Transporter"/>
</dbReference>
<feature type="transmembrane region" description="Helical" evidence="16">
    <location>
        <begin position="53"/>
        <end position="71"/>
    </location>
</feature>
<dbReference type="FunFam" id="1.20.1510.10:FF:000001">
    <property type="entry name" value="Ferrous-iron efflux pump FieF"/>
    <property type="match status" value="1"/>
</dbReference>
<evidence type="ECO:0000256" key="8">
    <source>
        <dbReference type="ARBA" id="ARBA00022989"/>
    </source>
</evidence>
<dbReference type="AlphaFoldDB" id="A0A443YYQ8"/>
<comment type="subcellular location">
    <subcellularLocation>
        <location evidence="1">Cell membrane</location>
        <topology evidence="1">Multi-pass membrane protein</topology>
    </subcellularLocation>
</comment>
<feature type="transmembrane region" description="Helical" evidence="16">
    <location>
        <begin position="189"/>
        <end position="206"/>
    </location>
</feature>
<evidence type="ECO:0000256" key="2">
    <source>
        <dbReference type="ARBA" id="ARBA00010212"/>
    </source>
</evidence>
<dbReference type="EMBL" id="RSFE01000006">
    <property type="protein sequence ID" value="RWU09274.1"/>
    <property type="molecule type" value="Genomic_DNA"/>
</dbReference>
<evidence type="ECO:0000256" key="10">
    <source>
        <dbReference type="ARBA" id="ARBA00035584"/>
    </source>
</evidence>
<dbReference type="OrthoDB" id="9806522at2"/>
<dbReference type="GO" id="GO:0015341">
    <property type="term" value="F:zinc efflux antiporter activity"/>
    <property type="evidence" value="ECO:0007669"/>
    <property type="project" value="TreeGrafter"/>
</dbReference>
<feature type="domain" description="Cation efflux protein cytoplasmic" evidence="18">
    <location>
        <begin position="217"/>
        <end position="293"/>
    </location>
</feature>
<dbReference type="Gene3D" id="3.30.70.1350">
    <property type="entry name" value="Cation efflux protein, cytoplasmic domain"/>
    <property type="match status" value="1"/>
</dbReference>
<keyword evidence="20" id="KW-1185">Reference proteome</keyword>
<protein>
    <recommendedName>
        <fullName evidence="14">Cation-efflux pump FieF</fullName>
    </recommendedName>
</protein>
<keyword evidence="7" id="KW-0862">Zinc</keyword>
<dbReference type="GO" id="GO:0005886">
    <property type="term" value="C:plasma membrane"/>
    <property type="evidence" value="ECO:0007669"/>
    <property type="project" value="UniProtKB-SubCell"/>
</dbReference>
<dbReference type="PANTHER" id="PTHR43840">
    <property type="entry name" value="MITOCHONDRIAL METAL TRANSPORTER 1-RELATED"/>
    <property type="match status" value="1"/>
</dbReference>
<feature type="transmembrane region" description="Helical" evidence="16">
    <location>
        <begin position="12"/>
        <end position="33"/>
    </location>
</feature>
<evidence type="ECO:0000256" key="16">
    <source>
        <dbReference type="SAM" id="Phobius"/>
    </source>
</evidence>
<feature type="transmembrane region" description="Helical" evidence="16">
    <location>
        <begin position="125"/>
        <end position="144"/>
    </location>
</feature>
<gene>
    <name evidence="19" type="ORF">EGC76_08730</name>
</gene>
<dbReference type="Gene3D" id="1.20.1510.10">
    <property type="entry name" value="Cation efflux protein transmembrane domain"/>
    <property type="match status" value="1"/>
</dbReference>
<evidence type="ECO:0000256" key="5">
    <source>
        <dbReference type="ARBA" id="ARBA00022496"/>
    </source>
</evidence>
<feature type="transmembrane region" description="Helical" evidence="16">
    <location>
        <begin position="92"/>
        <end position="113"/>
    </location>
</feature>
<dbReference type="SUPFAM" id="SSF161111">
    <property type="entry name" value="Cation efflux protein transmembrane domain-like"/>
    <property type="match status" value="1"/>
</dbReference>
<feature type="domain" description="Cation efflux protein transmembrane" evidence="17">
    <location>
        <begin position="22"/>
        <end position="213"/>
    </location>
</feature>
<dbReference type="GO" id="GO:0006882">
    <property type="term" value="P:intracellular zinc ion homeostasis"/>
    <property type="evidence" value="ECO:0007669"/>
    <property type="project" value="TreeGrafter"/>
</dbReference>
<keyword evidence="5" id="KW-0410">Iron transport</keyword>
<dbReference type="InterPro" id="IPR027469">
    <property type="entry name" value="Cation_efflux_TMD_sf"/>
</dbReference>
<evidence type="ECO:0000256" key="13">
    <source>
        <dbReference type="ARBA" id="ARBA00062926"/>
    </source>
</evidence>
<dbReference type="RefSeq" id="WP_128352612.1">
    <property type="nucleotide sequence ID" value="NZ_CAXBCQ010000008.1"/>
</dbReference>
<evidence type="ECO:0000313" key="19">
    <source>
        <dbReference type="EMBL" id="RWU09274.1"/>
    </source>
</evidence>
<evidence type="ECO:0000256" key="11">
    <source>
        <dbReference type="ARBA" id="ARBA00047695"/>
    </source>
</evidence>
<dbReference type="Pfam" id="PF01545">
    <property type="entry name" value="Cation_efflux"/>
    <property type="match status" value="1"/>
</dbReference>
<dbReference type="FunFam" id="3.30.70.1350:FF:000002">
    <property type="entry name" value="Ferrous-iron efflux pump FieF"/>
    <property type="match status" value="1"/>
</dbReference>
<keyword evidence="8 16" id="KW-1133">Transmembrane helix</keyword>
<evidence type="ECO:0000256" key="1">
    <source>
        <dbReference type="ARBA" id="ARBA00004651"/>
    </source>
</evidence>
<evidence type="ECO:0000256" key="14">
    <source>
        <dbReference type="ARBA" id="ARBA00072262"/>
    </source>
</evidence>
<dbReference type="InterPro" id="IPR058533">
    <property type="entry name" value="Cation_efflux_TM"/>
</dbReference>
<evidence type="ECO:0000256" key="15">
    <source>
        <dbReference type="SAM" id="MobiDB-lite"/>
    </source>
</evidence>
<proteinExistence type="inferred from homology"/>
<sequence length="326" mass="35515">MSTSQQAKQENYAFWVKLATRASVTVAFVLITVKAAAWLMTDSASMMASLTDSMLDSLASLFTFFAVRYAIQPADNEHRFGHGKAESLAAMVQSALITGSAMLLVTHSVQQWIQGTPVRQAEIGVYVSLLAVALTLALVILQRIAIRKTGSQAIAADALHFSSDLLLNSAVIVALILSAYGMLWADSVFAILIAIFLAQGAIRIGWDAFQSLMDRELPDAEKQLVITTIKEVPGVRGLHGLRTRSAGPMRFVQAHIELDDYLNLREAHDIADMVEVRVAGLFDHTDVIIHMDPLSVVPQELPTETRPAETSAIPHQEPADDNDQTP</sequence>
<comment type="subunit">
    <text evidence="13">Homodimer. The subunits are held together in a parallel orientation through zinc binding at the interface of the cytoplasmic domains.</text>
</comment>
<dbReference type="GO" id="GO:0015093">
    <property type="term" value="F:ferrous iron transmembrane transporter activity"/>
    <property type="evidence" value="ECO:0007669"/>
    <property type="project" value="TreeGrafter"/>
</dbReference>
<keyword evidence="5" id="KW-0408">Iron</keyword>
<comment type="similarity">
    <text evidence="2">Belongs to the cation diffusion facilitator (CDF) transporter (TC 2.A.4) family. FieF subfamily.</text>
</comment>
<feature type="transmembrane region" description="Helical" evidence="16">
    <location>
        <begin position="165"/>
        <end position="183"/>
    </location>
</feature>
<evidence type="ECO:0000256" key="3">
    <source>
        <dbReference type="ARBA" id="ARBA00022448"/>
    </source>
</evidence>
<keyword evidence="9 16" id="KW-0472">Membrane</keyword>
<comment type="catalytic activity">
    <reaction evidence="11">
        <text>Zn(2+)(in) + H(+)(out) = Zn(2+)(out) + H(+)(in)</text>
        <dbReference type="Rhea" id="RHEA:28839"/>
        <dbReference type="ChEBI" id="CHEBI:15378"/>
        <dbReference type="ChEBI" id="CHEBI:29105"/>
    </reaction>
</comment>
<dbReference type="Pfam" id="PF16916">
    <property type="entry name" value="ZT_dimer"/>
    <property type="match status" value="1"/>
</dbReference>
<name>A0A443YYQ8_9GAMM</name>
<dbReference type="NCBIfam" id="TIGR01297">
    <property type="entry name" value="CDF"/>
    <property type="match status" value="1"/>
</dbReference>
<comment type="catalytic activity">
    <reaction evidence="10">
        <text>Fe(2+)(in) + H(+)(out) = Fe(2+)(out) + H(+)(in)</text>
        <dbReference type="Rhea" id="RHEA:29439"/>
        <dbReference type="ChEBI" id="CHEBI:15378"/>
        <dbReference type="ChEBI" id="CHEBI:29033"/>
    </reaction>
</comment>
<accession>A0A443YYQ8</accession>
<evidence type="ECO:0000256" key="6">
    <source>
        <dbReference type="ARBA" id="ARBA00022692"/>
    </source>
</evidence>
<organism evidence="19 20">
    <name type="scientific">Pseudidiomarina gelatinasegens</name>
    <dbReference type="NCBI Taxonomy" id="2487740"/>
    <lineage>
        <taxon>Bacteria</taxon>
        <taxon>Pseudomonadati</taxon>
        <taxon>Pseudomonadota</taxon>
        <taxon>Gammaproteobacteria</taxon>
        <taxon>Alteromonadales</taxon>
        <taxon>Idiomarinaceae</taxon>
        <taxon>Pseudidiomarina</taxon>
    </lineage>
</organism>
<dbReference type="SUPFAM" id="SSF160240">
    <property type="entry name" value="Cation efflux protein cytoplasmic domain-like"/>
    <property type="match status" value="1"/>
</dbReference>
<comment type="caution">
    <text evidence="19">The sequence shown here is derived from an EMBL/GenBank/DDBJ whole genome shotgun (WGS) entry which is preliminary data.</text>
</comment>
<keyword evidence="7" id="KW-0864">Zinc transport</keyword>
<reference evidence="19 20" key="1">
    <citation type="submission" date="2018-12" db="EMBL/GenBank/DDBJ databases">
        <authorList>
            <person name="Li A."/>
            <person name="Zhang M."/>
            <person name="Zhu H."/>
        </authorList>
    </citation>
    <scope>NUCLEOTIDE SEQUENCE [LARGE SCALE GENOMIC DNA]</scope>
    <source>
        <strain evidence="19 20">R04H25</strain>
    </source>
</reference>
<keyword evidence="6 16" id="KW-0812">Transmembrane</keyword>
<dbReference type="InterPro" id="IPR036837">
    <property type="entry name" value="Cation_efflux_CTD_sf"/>
</dbReference>
<evidence type="ECO:0000256" key="9">
    <source>
        <dbReference type="ARBA" id="ARBA00023136"/>
    </source>
</evidence>
<dbReference type="GO" id="GO:0015086">
    <property type="term" value="F:cadmium ion transmembrane transporter activity"/>
    <property type="evidence" value="ECO:0007669"/>
    <property type="project" value="TreeGrafter"/>
</dbReference>
<evidence type="ECO:0000259" key="17">
    <source>
        <dbReference type="Pfam" id="PF01545"/>
    </source>
</evidence>
<feature type="region of interest" description="Disordered" evidence="15">
    <location>
        <begin position="302"/>
        <end position="326"/>
    </location>
</feature>
<evidence type="ECO:0000256" key="12">
    <source>
        <dbReference type="ARBA" id="ARBA00050984"/>
    </source>
</evidence>
<dbReference type="InterPro" id="IPR002524">
    <property type="entry name" value="Cation_efflux"/>
</dbReference>
<evidence type="ECO:0000259" key="18">
    <source>
        <dbReference type="Pfam" id="PF16916"/>
    </source>
</evidence>
<dbReference type="InterPro" id="IPR027470">
    <property type="entry name" value="Cation_efflux_CTD"/>
</dbReference>
<dbReference type="PANTHER" id="PTHR43840:SF41">
    <property type="entry name" value="CATION-EFFLUX PUMP FIEF"/>
    <property type="match status" value="1"/>
</dbReference>
<comment type="catalytic activity">
    <reaction evidence="12">
        <text>Cd(2+)(in) + H(+)(out) = Cd(2+)(out) + H(+)(in)</text>
        <dbReference type="Rhea" id="RHEA:28739"/>
        <dbReference type="ChEBI" id="CHEBI:15378"/>
        <dbReference type="ChEBI" id="CHEBI:48775"/>
    </reaction>
</comment>
<evidence type="ECO:0000256" key="4">
    <source>
        <dbReference type="ARBA" id="ARBA00022475"/>
    </source>
</evidence>
<evidence type="ECO:0000256" key="7">
    <source>
        <dbReference type="ARBA" id="ARBA00022906"/>
    </source>
</evidence>
<evidence type="ECO:0000313" key="20">
    <source>
        <dbReference type="Proteomes" id="UP000288789"/>
    </source>
</evidence>
<dbReference type="Proteomes" id="UP000288789">
    <property type="component" value="Unassembled WGS sequence"/>
</dbReference>
<keyword evidence="4" id="KW-1003">Cell membrane</keyword>